<dbReference type="Gene3D" id="3.10.250.10">
    <property type="entry name" value="SRCR-like domain"/>
    <property type="match status" value="4"/>
</dbReference>
<evidence type="ECO:0000256" key="3">
    <source>
        <dbReference type="ARBA" id="ARBA00022729"/>
    </source>
</evidence>
<dbReference type="FunFam" id="3.10.250.10:FF:000016">
    <property type="entry name" value="Scavenger receptor cysteine-rich protein type 12"/>
    <property type="match status" value="1"/>
</dbReference>
<dbReference type="GO" id="GO:0016020">
    <property type="term" value="C:membrane"/>
    <property type="evidence" value="ECO:0007669"/>
    <property type="project" value="UniProtKB-SubCell"/>
</dbReference>
<evidence type="ECO:0000313" key="14">
    <source>
        <dbReference type="Proteomes" id="UP001152320"/>
    </source>
</evidence>
<dbReference type="PANTHER" id="PTHR19331:SF465">
    <property type="entry name" value="EGG PEPTIDE SPERACT RECEPTOR"/>
    <property type="match status" value="1"/>
</dbReference>
<feature type="domain" description="SRCR" evidence="12">
    <location>
        <begin position="282"/>
        <end position="382"/>
    </location>
</feature>
<dbReference type="PANTHER" id="PTHR19331">
    <property type="entry name" value="SCAVENGER RECEPTOR DOMAIN-CONTAINING"/>
    <property type="match status" value="1"/>
</dbReference>
<dbReference type="Proteomes" id="UP001152320">
    <property type="component" value="Chromosome 16"/>
</dbReference>
<dbReference type="PRINTS" id="PR00258">
    <property type="entry name" value="SPERACTRCPTR"/>
</dbReference>
<accession>A0A9Q0YU92</accession>
<dbReference type="AlphaFoldDB" id="A0A9Q0YU92"/>
<gene>
    <name evidence="13" type="ORF">HOLleu_31535</name>
</gene>
<keyword evidence="7 9" id="KW-1015">Disulfide bond</keyword>
<reference evidence="13" key="1">
    <citation type="submission" date="2021-10" db="EMBL/GenBank/DDBJ databases">
        <title>Tropical sea cucumber genome reveals ecological adaptation and Cuvierian tubules defense mechanism.</title>
        <authorList>
            <person name="Chen T."/>
        </authorList>
    </citation>
    <scope>NUCLEOTIDE SEQUENCE</scope>
    <source>
        <strain evidence="13">Nanhai2018</strain>
        <tissue evidence="13">Muscle</tissue>
    </source>
</reference>
<keyword evidence="8" id="KW-0325">Glycoprotein</keyword>
<evidence type="ECO:0000256" key="8">
    <source>
        <dbReference type="ARBA" id="ARBA00023180"/>
    </source>
</evidence>
<evidence type="ECO:0000313" key="13">
    <source>
        <dbReference type="EMBL" id="KAJ8026641.1"/>
    </source>
</evidence>
<name>A0A9Q0YU92_HOLLE</name>
<comment type="caution">
    <text evidence="13">The sequence shown here is derived from an EMBL/GenBank/DDBJ whole genome shotgun (WGS) entry which is preliminary data.</text>
</comment>
<dbReference type="PROSITE" id="PS50287">
    <property type="entry name" value="SRCR_2"/>
    <property type="match status" value="4"/>
</dbReference>
<dbReference type="FunFam" id="3.10.250.10:FF:000001">
    <property type="entry name" value="Lysyl oxidase 4 isoform X1"/>
    <property type="match status" value="1"/>
</dbReference>
<evidence type="ECO:0000256" key="11">
    <source>
        <dbReference type="SAM" id="SignalP"/>
    </source>
</evidence>
<protein>
    <submittedName>
        <fullName evidence="13">Deleted in malignant brain tumors 1 protein</fullName>
    </submittedName>
</protein>
<proteinExistence type="predicted"/>
<comment type="subcellular location">
    <subcellularLocation>
        <location evidence="1">Membrane</location>
        <topology evidence="1">Single-pass membrane protein</topology>
    </subcellularLocation>
</comment>
<evidence type="ECO:0000256" key="1">
    <source>
        <dbReference type="ARBA" id="ARBA00004167"/>
    </source>
</evidence>
<feature type="disulfide bond" evidence="9">
    <location>
        <begin position="128"/>
        <end position="138"/>
    </location>
</feature>
<feature type="disulfide bond" evidence="9">
    <location>
        <begin position="459"/>
        <end position="469"/>
    </location>
</feature>
<sequence>MSIVFCVRIFNVLLTMTNVYAECFLSNFNMKVQFYLHIIFFGVLWHLHHAHEEEPYNLSSVVRLVDGSINASGRVEIYHNGTWGTVCDDFWGYNEARVICRQLGFAGVQFYTMHYGLGSGPIMRALECNGNEIQWKDCHSYDWNTTKCNHHEDSGVICRSEEPTSPPDTVRLTTTSKANRGRVEIYYNGVWGTICDHHWDYEEANVVCRQLGFAGAENSFFGALVEAGSGPILGHLACNGTEERWTDCSIDDWDTYSCLHIEDAGATCTYGDSTVSAKDGDIRLVGSSSENEGLVEIYHSRTWGTVCDGDWDIDEATVVCNQLGFPGVLMAEGDTYFGPSDNTVTLHDVSCTGEEHYLIDCKHGEWSSHTCEHHNVAGVRCYIPSIHYPRLMNGSQQYEGRVEIWNGIQWTKLCSNGGFWETEANVICKELGFDEAAHIFTDEKFGHGSAPPSDFNYDCLENDKSLSQCYHTSHFGYSCTASGVICSKTKSSSSGAIAGFIIGAVIILGICFATIGTIFKRSKEKKTARVPADTLAILKSENTTEYSSSVVRKTKLVPTDASGEAPPTYNDVLNNTENCPSVIFNAESGAIQEKCPNGDDPPYFTQSNLAFSNI</sequence>
<dbReference type="OrthoDB" id="536948at2759"/>
<feature type="disulfide bond" evidence="9">
    <location>
        <begin position="238"/>
        <end position="248"/>
    </location>
</feature>
<dbReference type="SUPFAM" id="SSF56487">
    <property type="entry name" value="SRCR-like"/>
    <property type="match status" value="4"/>
</dbReference>
<feature type="transmembrane region" description="Helical" evidence="10">
    <location>
        <begin position="496"/>
        <end position="519"/>
    </location>
</feature>
<keyword evidence="4" id="KW-0677">Repeat</keyword>
<keyword evidence="6 10" id="KW-0472">Membrane</keyword>
<evidence type="ECO:0000256" key="5">
    <source>
        <dbReference type="ARBA" id="ARBA00022989"/>
    </source>
</evidence>
<feature type="domain" description="SRCR" evidence="12">
    <location>
        <begin position="389"/>
        <end position="487"/>
    </location>
</feature>
<dbReference type="InterPro" id="IPR001190">
    <property type="entry name" value="SRCR"/>
</dbReference>
<keyword evidence="5 10" id="KW-1133">Transmembrane helix</keyword>
<dbReference type="SMART" id="SM00202">
    <property type="entry name" value="SR"/>
    <property type="match status" value="4"/>
</dbReference>
<feature type="disulfide bond" evidence="9">
    <location>
        <begin position="351"/>
        <end position="361"/>
    </location>
</feature>
<evidence type="ECO:0000256" key="6">
    <source>
        <dbReference type="ARBA" id="ARBA00023136"/>
    </source>
</evidence>
<keyword evidence="2 10" id="KW-0812">Transmembrane</keyword>
<evidence type="ECO:0000256" key="4">
    <source>
        <dbReference type="ARBA" id="ARBA00022737"/>
    </source>
</evidence>
<dbReference type="FunFam" id="3.10.250.10:FF:000011">
    <property type="entry name" value="Scavenger receptor class A member 5"/>
    <property type="match status" value="1"/>
</dbReference>
<feature type="domain" description="SRCR" evidence="12">
    <location>
        <begin position="170"/>
        <end position="269"/>
    </location>
</feature>
<evidence type="ECO:0000256" key="10">
    <source>
        <dbReference type="SAM" id="Phobius"/>
    </source>
</evidence>
<dbReference type="Pfam" id="PF00530">
    <property type="entry name" value="SRCR"/>
    <property type="match status" value="4"/>
</dbReference>
<evidence type="ECO:0000259" key="12">
    <source>
        <dbReference type="PROSITE" id="PS50287"/>
    </source>
</evidence>
<keyword evidence="3 11" id="KW-0732">Signal</keyword>
<comment type="caution">
    <text evidence="9">Lacks conserved residue(s) required for the propagation of feature annotation.</text>
</comment>
<dbReference type="PROSITE" id="PS00420">
    <property type="entry name" value="SRCR_1"/>
    <property type="match status" value="1"/>
</dbReference>
<feature type="disulfide bond" evidence="9">
    <location>
        <begin position="320"/>
        <end position="381"/>
    </location>
</feature>
<dbReference type="EMBL" id="JAIZAY010000016">
    <property type="protein sequence ID" value="KAJ8026641.1"/>
    <property type="molecule type" value="Genomic_DNA"/>
</dbReference>
<feature type="domain" description="SRCR" evidence="12">
    <location>
        <begin position="62"/>
        <end position="159"/>
    </location>
</feature>
<feature type="chain" id="PRO_5040265556" evidence="11">
    <location>
        <begin position="22"/>
        <end position="614"/>
    </location>
</feature>
<feature type="disulfide bond" evidence="9">
    <location>
        <begin position="307"/>
        <end position="371"/>
    </location>
</feature>
<keyword evidence="14" id="KW-1185">Reference proteome</keyword>
<evidence type="ECO:0000256" key="7">
    <source>
        <dbReference type="ARBA" id="ARBA00023157"/>
    </source>
</evidence>
<evidence type="ECO:0000256" key="2">
    <source>
        <dbReference type="ARBA" id="ARBA00022692"/>
    </source>
</evidence>
<dbReference type="InterPro" id="IPR036772">
    <property type="entry name" value="SRCR-like_dom_sf"/>
</dbReference>
<organism evidence="13 14">
    <name type="scientific">Holothuria leucospilota</name>
    <name type="common">Black long sea cucumber</name>
    <name type="synonym">Mertensiothuria leucospilota</name>
    <dbReference type="NCBI Taxonomy" id="206669"/>
    <lineage>
        <taxon>Eukaryota</taxon>
        <taxon>Metazoa</taxon>
        <taxon>Echinodermata</taxon>
        <taxon>Eleutherozoa</taxon>
        <taxon>Echinozoa</taxon>
        <taxon>Holothuroidea</taxon>
        <taxon>Aspidochirotacea</taxon>
        <taxon>Aspidochirotida</taxon>
        <taxon>Holothuriidae</taxon>
        <taxon>Holothuria</taxon>
    </lineage>
</organism>
<evidence type="ECO:0000256" key="9">
    <source>
        <dbReference type="PROSITE-ProRule" id="PRU00196"/>
    </source>
</evidence>
<dbReference type="FunFam" id="3.10.250.10:FF:000006">
    <property type="entry name" value="neurotrypsin isoform X2"/>
    <property type="match status" value="1"/>
</dbReference>
<feature type="signal peptide" evidence="11">
    <location>
        <begin position="1"/>
        <end position="21"/>
    </location>
</feature>